<feature type="non-terminal residue" evidence="12">
    <location>
        <position position="1"/>
    </location>
</feature>
<evidence type="ECO:0000256" key="1">
    <source>
        <dbReference type="ARBA" id="ARBA00001913"/>
    </source>
</evidence>
<keyword evidence="13" id="KW-1185">Reference proteome</keyword>
<comment type="function">
    <text evidence="11">May mediate accelerated ATP-independent bidirectional transbilayer migration of phospholipids upon binding calcium ions that results in a loss of phospholipid asymmetry in the plasma membrane.</text>
</comment>
<keyword evidence="8" id="KW-0472">Membrane</keyword>
<evidence type="ECO:0000256" key="10">
    <source>
        <dbReference type="ARBA" id="ARBA00023288"/>
    </source>
</evidence>
<reference evidence="12 13" key="1">
    <citation type="journal article" date="2021" name="Cell">
        <title>Tracing the genetic footprints of vertebrate landing in non-teleost ray-finned fishes.</title>
        <authorList>
            <person name="Bi X."/>
            <person name="Wang K."/>
            <person name="Yang L."/>
            <person name="Pan H."/>
            <person name="Jiang H."/>
            <person name="Wei Q."/>
            <person name="Fang M."/>
            <person name="Yu H."/>
            <person name="Zhu C."/>
            <person name="Cai Y."/>
            <person name="He Y."/>
            <person name="Gan X."/>
            <person name="Zeng H."/>
            <person name="Yu D."/>
            <person name="Zhu Y."/>
            <person name="Jiang H."/>
            <person name="Qiu Q."/>
            <person name="Yang H."/>
            <person name="Zhang Y.E."/>
            <person name="Wang W."/>
            <person name="Zhu M."/>
            <person name="He S."/>
            <person name="Zhang G."/>
        </authorList>
    </citation>
    <scope>NUCLEOTIDE SEQUENCE [LARGE SCALE GENOMIC DNA]</scope>
    <source>
        <strain evidence="12">Bchr_013</strain>
    </source>
</reference>
<keyword evidence="5" id="KW-0812">Transmembrane</keyword>
<evidence type="ECO:0000256" key="6">
    <source>
        <dbReference type="ARBA" id="ARBA00022837"/>
    </source>
</evidence>
<keyword evidence="7" id="KW-1133">Transmembrane helix</keyword>
<feature type="non-terminal residue" evidence="12">
    <location>
        <position position="226"/>
    </location>
</feature>
<keyword evidence="10 11" id="KW-0449">Lipoprotein</keyword>
<proteinExistence type="inferred from homology"/>
<keyword evidence="6 11" id="KW-0106">Calcium</keyword>
<dbReference type="PANTHER" id="PTHR23248:SF38">
    <property type="entry name" value="PHOSPHOLIPID SCRAMBLASE 1"/>
    <property type="match status" value="1"/>
</dbReference>
<dbReference type="Pfam" id="PF03803">
    <property type="entry name" value="Scramblase"/>
    <property type="match status" value="1"/>
</dbReference>
<comment type="similarity">
    <text evidence="3 11">Belongs to the phospholipid scramblase family.</text>
</comment>
<organism evidence="12 13">
    <name type="scientific">Polypterus senegalus</name>
    <name type="common">Senegal bichir</name>
    <dbReference type="NCBI Taxonomy" id="55291"/>
    <lineage>
        <taxon>Eukaryota</taxon>
        <taxon>Metazoa</taxon>
        <taxon>Chordata</taxon>
        <taxon>Craniata</taxon>
        <taxon>Vertebrata</taxon>
        <taxon>Euteleostomi</taxon>
        <taxon>Actinopterygii</taxon>
        <taxon>Polypteriformes</taxon>
        <taxon>Polypteridae</taxon>
        <taxon>Polypterus</taxon>
    </lineage>
</organism>
<keyword evidence="4" id="KW-0597">Phosphoprotein</keyword>
<evidence type="ECO:0000313" key="13">
    <source>
        <dbReference type="Proteomes" id="UP000886611"/>
    </source>
</evidence>
<gene>
    <name evidence="12" type="primary">Plscr2_0</name>
    <name evidence="12" type="ORF">GTO96_0000916</name>
</gene>
<evidence type="ECO:0000256" key="9">
    <source>
        <dbReference type="ARBA" id="ARBA00023139"/>
    </source>
</evidence>
<dbReference type="PANTHER" id="PTHR23248">
    <property type="entry name" value="PHOSPHOLIPID SCRAMBLASE-RELATED"/>
    <property type="match status" value="1"/>
</dbReference>
<comment type="cofactor">
    <cofactor evidence="1 11">
        <name>Ca(2+)</name>
        <dbReference type="ChEBI" id="CHEBI:29108"/>
    </cofactor>
</comment>
<evidence type="ECO:0000256" key="2">
    <source>
        <dbReference type="ARBA" id="ARBA00004606"/>
    </source>
</evidence>
<evidence type="ECO:0000256" key="7">
    <source>
        <dbReference type="ARBA" id="ARBA00022989"/>
    </source>
</evidence>
<accession>A0A8X8BQF2</accession>
<evidence type="ECO:0000256" key="11">
    <source>
        <dbReference type="RuleBase" id="RU363116"/>
    </source>
</evidence>
<sequence>MPAPSRPIGCPPGLEYLTQIDQVLIHQQIELAEVIFGLQFNNKYEIKNSLGQKIFFAAEENDFCNRCCCGPLRSFVIKIMDNFNQEVIEVRRPLRCGGFCCPCCPQELEVHAPPGTPIGYVVQDWHPFIPKFTIQNENREPVLKIQGPCCGCRCCADVNFKVLALDGISEVGMITKQWGGILREAYTNADNFGVQFPMDLDVKVKAVMLGACFLIDFMYFEHKQDR</sequence>
<name>A0A8X8BQF2_POLSE</name>
<dbReference type="AlphaFoldDB" id="A0A8X8BQF2"/>
<dbReference type="GO" id="GO:0005886">
    <property type="term" value="C:plasma membrane"/>
    <property type="evidence" value="ECO:0007669"/>
    <property type="project" value="TreeGrafter"/>
</dbReference>
<evidence type="ECO:0000256" key="8">
    <source>
        <dbReference type="ARBA" id="ARBA00023136"/>
    </source>
</evidence>
<dbReference type="InterPro" id="IPR005552">
    <property type="entry name" value="Scramblase"/>
</dbReference>
<dbReference type="GO" id="GO:0017128">
    <property type="term" value="F:phospholipid scramblase activity"/>
    <property type="evidence" value="ECO:0007669"/>
    <property type="project" value="InterPro"/>
</dbReference>
<comment type="subcellular location">
    <subcellularLocation>
        <location evidence="2">Membrane</location>
        <topology evidence="2">Single-pass type II membrane protein</topology>
    </subcellularLocation>
</comment>
<dbReference type="Proteomes" id="UP000886611">
    <property type="component" value="Unassembled WGS sequence"/>
</dbReference>
<evidence type="ECO:0000313" key="12">
    <source>
        <dbReference type="EMBL" id="KAG2463214.1"/>
    </source>
</evidence>
<dbReference type="SUPFAM" id="SSF54518">
    <property type="entry name" value="Tubby C-terminal domain-like"/>
    <property type="match status" value="1"/>
</dbReference>
<evidence type="ECO:0000256" key="4">
    <source>
        <dbReference type="ARBA" id="ARBA00022553"/>
    </source>
</evidence>
<evidence type="ECO:0000256" key="3">
    <source>
        <dbReference type="ARBA" id="ARBA00005350"/>
    </source>
</evidence>
<evidence type="ECO:0000256" key="5">
    <source>
        <dbReference type="ARBA" id="ARBA00022692"/>
    </source>
</evidence>
<protein>
    <recommendedName>
        <fullName evidence="11">Phospholipid scramblase</fullName>
    </recommendedName>
</protein>
<keyword evidence="9 11" id="KW-0564">Palmitate</keyword>
<dbReference type="InterPro" id="IPR025659">
    <property type="entry name" value="Tubby-like_C"/>
</dbReference>
<comment type="caution">
    <text evidence="12">The sequence shown here is derived from an EMBL/GenBank/DDBJ whole genome shotgun (WGS) entry which is preliminary data.</text>
</comment>
<dbReference type="EMBL" id="JAATIS010004040">
    <property type="protein sequence ID" value="KAG2463214.1"/>
    <property type="molecule type" value="Genomic_DNA"/>
</dbReference>